<evidence type="ECO:0000313" key="1">
    <source>
        <dbReference type="EMBL" id="SHI53022.1"/>
    </source>
</evidence>
<dbReference type="Proteomes" id="UP000184396">
    <property type="component" value="Unassembled WGS sequence"/>
</dbReference>
<dbReference type="EMBL" id="FQYK01000002">
    <property type="protein sequence ID" value="SHI53022.1"/>
    <property type="molecule type" value="Genomic_DNA"/>
</dbReference>
<sequence>MSSFINLFKIYFISFFSFWSDENVDPVLNIYVNSEVVNHLSEIEKPKSYNPIKSFNNKASRVIGISSPKRKFSNLELDSKISVLYFRLRKNLETLVYLSELESQFDDKFELSQVIQQYNSIKKSIQVDTIDISNELAYYRALQHDACA</sequence>
<protein>
    <submittedName>
        <fullName evidence="1">Uncharacterized protein</fullName>
    </submittedName>
</protein>
<gene>
    <name evidence="1" type="ORF">SAMN05216261_0940</name>
</gene>
<accession>A0A1M6BW67</accession>
<dbReference type="RefSeq" id="WP_019387559.1">
    <property type="nucleotide sequence ID" value="NZ_ALIH01000006.1"/>
</dbReference>
<evidence type="ECO:0000313" key="2">
    <source>
        <dbReference type="Proteomes" id="UP000184396"/>
    </source>
</evidence>
<reference evidence="1 2" key="1">
    <citation type="submission" date="2016-11" db="EMBL/GenBank/DDBJ databases">
        <authorList>
            <person name="Jaros S."/>
            <person name="Januszkiewicz K."/>
            <person name="Wedrychowicz H."/>
        </authorList>
    </citation>
    <scope>NUCLEOTIDE SEQUENCE [LARGE SCALE GENOMIC DNA]</scope>
    <source>
        <strain evidence="1 2">CGMCC 1.12213</strain>
    </source>
</reference>
<keyword evidence="2" id="KW-1185">Reference proteome</keyword>
<organism evidence="1 2">
    <name type="scientific">Algibacter luteus</name>
    <dbReference type="NCBI Taxonomy" id="1178825"/>
    <lineage>
        <taxon>Bacteria</taxon>
        <taxon>Pseudomonadati</taxon>
        <taxon>Bacteroidota</taxon>
        <taxon>Flavobacteriia</taxon>
        <taxon>Flavobacteriales</taxon>
        <taxon>Flavobacteriaceae</taxon>
        <taxon>Algibacter</taxon>
    </lineage>
</organism>
<proteinExistence type="predicted"/>
<name>A0A1M6BW67_9FLAO</name>
<dbReference type="AlphaFoldDB" id="A0A1M6BW67"/>